<dbReference type="RefSeq" id="WP_380043838.1">
    <property type="nucleotide sequence ID" value="NZ_JBHLTC010000002.1"/>
</dbReference>
<feature type="domain" description="Immunity protein 52" evidence="1">
    <location>
        <begin position="129"/>
        <end position="198"/>
    </location>
</feature>
<dbReference type="InterPro" id="IPR028969">
    <property type="entry name" value="Imm52"/>
</dbReference>
<organism evidence="2 3">
    <name type="scientific">Kribbella deserti</name>
    <dbReference type="NCBI Taxonomy" id="1926257"/>
    <lineage>
        <taxon>Bacteria</taxon>
        <taxon>Bacillati</taxon>
        <taxon>Actinomycetota</taxon>
        <taxon>Actinomycetes</taxon>
        <taxon>Propionibacteriales</taxon>
        <taxon>Kribbellaceae</taxon>
        <taxon>Kribbella</taxon>
    </lineage>
</organism>
<evidence type="ECO:0000259" key="1">
    <source>
        <dbReference type="Pfam" id="PF15579"/>
    </source>
</evidence>
<keyword evidence="3" id="KW-1185">Reference proteome</keyword>
<gene>
    <name evidence="2" type="ORF">ACFFGN_03685</name>
</gene>
<comment type="caution">
    <text evidence="2">The sequence shown here is derived from an EMBL/GenBank/DDBJ whole genome shotgun (WGS) entry which is preliminary data.</text>
</comment>
<evidence type="ECO:0000313" key="3">
    <source>
        <dbReference type="Proteomes" id="UP001589890"/>
    </source>
</evidence>
<proteinExistence type="predicted"/>
<protein>
    <submittedName>
        <fullName evidence="2">Imm52 family immunity protein</fullName>
    </submittedName>
</protein>
<reference evidence="2 3" key="1">
    <citation type="submission" date="2024-09" db="EMBL/GenBank/DDBJ databases">
        <authorList>
            <person name="Sun Q."/>
            <person name="Mori K."/>
        </authorList>
    </citation>
    <scope>NUCLEOTIDE SEQUENCE [LARGE SCALE GENOMIC DNA]</scope>
    <source>
        <strain evidence="2 3">CGMCC 1.15906</strain>
    </source>
</reference>
<name>A0ABV6QHC6_9ACTN</name>
<evidence type="ECO:0000313" key="2">
    <source>
        <dbReference type="EMBL" id="MFC0623147.1"/>
    </source>
</evidence>
<dbReference type="Pfam" id="PF15579">
    <property type="entry name" value="Imm52"/>
    <property type="match status" value="1"/>
</dbReference>
<dbReference type="Proteomes" id="UP001589890">
    <property type="component" value="Unassembled WGS sequence"/>
</dbReference>
<dbReference type="EMBL" id="JBHLTC010000002">
    <property type="protein sequence ID" value="MFC0623147.1"/>
    <property type="molecule type" value="Genomic_DNA"/>
</dbReference>
<sequence>MDEPLIARGFWGPRQETPDRVADRLLAFLAGLDEVVGERVRWSASEASEASGASGRSLAGPDDARRMIADAFRANTDAPHLGINQAYDGSGQRVRKFRISMGVGRYSESPNAHNSFVVRWAGAEALADPILRRVAAAWDPDWGNVTSRSLRDALAGLQPAGRPGPDIGYLNYLSEGRAQALPSGLDLQVVTLDEGGVIIGSGVSGDLLPLEKTAELAEVLRPSPAFAPTPTSRTKL</sequence>
<accession>A0ABV6QHC6</accession>